<proteinExistence type="predicted"/>
<evidence type="ECO:0000256" key="4">
    <source>
        <dbReference type="SAM" id="MobiDB-lite"/>
    </source>
</evidence>
<organism evidence="6 7">
    <name type="scientific">Undibacterium amnicola</name>
    <dbReference type="NCBI Taxonomy" id="1834038"/>
    <lineage>
        <taxon>Bacteria</taxon>
        <taxon>Pseudomonadati</taxon>
        <taxon>Pseudomonadota</taxon>
        <taxon>Betaproteobacteria</taxon>
        <taxon>Burkholderiales</taxon>
        <taxon>Oxalobacteraceae</taxon>
        <taxon>Undibacterium</taxon>
    </lineage>
</organism>
<comment type="caution">
    <text evidence="6">The sequence shown here is derived from an EMBL/GenBank/DDBJ whole genome shotgun (WGS) entry which is preliminary data.</text>
</comment>
<name>A0ABR6XXM9_9BURK</name>
<reference evidence="6 7" key="1">
    <citation type="submission" date="2020-08" db="EMBL/GenBank/DDBJ databases">
        <title>Novel species isolated from subtropical streams in China.</title>
        <authorList>
            <person name="Lu H."/>
        </authorList>
    </citation>
    <scope>NUCLEOTIDE SEQUENCE [LARGE SCALE GENOMIC DNA]</scope>
    <source>
        <strain evidence="6 7">KCTC 52442</strain>
    </source>
</reference>
<evidence type="ECO:0000256" key="1">
    <source>
        <dbReference type="ARBA" id="ARBA00023015"/>
    </source>
</evidence>
<evidence type="ECO:0000313" key="6">
    <source>
        <dbReference type="EMBL" id="MBC3833707.1"/>
    </source>
</evidence>
<feature type="region of interest" description="Disordered" evidence="4">
    <location>
        <begin position="115"/>
        <end position="140"/>
    </location>
</feature>
<dbReference type="CDD" id="cd07377">
    <property type="entry name" value="WHTH_GntR"/>
    <property type="match status" value="1"/>
</dbReference>
<feature type="domain" description="HTH gntR-type" evidence="5">
    <location>
        <begin position="1"/>
        <end position="67"/>
    </location>
</feature>
<evidence type="ECO:0000313" key="7">
    <source>
        <dbReference type="Proteomes" id="UP000643610"/>
    </source>
</evidence>
<sequence>MYEQIMEQITTKVMAGDWRPGQSLPSIRELASASSVSVITVKRAYLELERAGVIVTRQGKGSFVAETQDLAKQLVRDEFDAHLMGMVGAAHKLGMGGNEVVEHVSAAMIATAPASSSSTAANANTSTKLSTNPSSTRTIK</sequence>
<keyword evidence="2" id="KW-0238">DNA-binding</keyword>
<dbReference type="SUPFAM" id="SSF46785">
    <property type="entry name" value="Winged helix' DNA-binding domain"/>
    <property type="match status" value="1"/>
</dbReference>
<feature type="compositionally biased region" description="Low complexity" evidence="4">
    <location>
        <begin position="115"/>
        <end position="132"/>
    </location>
</feature>
<dbReference type="PANTHER" id="PTHR38445">
    <property type="entry name" value="HTH-TYPE TRANSCRIPTIONAL REPRESSOR YTRA"/>
    <property type="match status" value="1"/>
</dbReference>
<dbReference type="EMBL" id="JACOFU010000014">
    <property type="protein sequence ID" value="MBC3833707.1"/>
    <property type="molecule type" value="Genomic_DNA"/>
</dbReference>
<keyword evidence="1" id="KW-0805">Transcription regulation</keyword>
<evidence type="ECO:0000259" key="5">
    <source>
        <dbReference type="PROSITE" id="PS50949"/>
    </source>
</evidence>
<dbReference type="Proteomes" id="UP000643610">
    <property type="component" value="Unassembled WGS sequence"/>
</dbReference>
<protein>
    <submittedName>
        <fullName evidence="6">GntR family transcriptional regulator</fullName>
    </submittedName>
</protein>
<dbReference type="InterPro" id="IPR036388">
    <property type="entry name" value="WH-like_DNA-bd_sf"/>
</dbReference>
<keyword evidence="3" id="KW-0804">Transcription</keyword>
<dbReference type="InterPro" id="IPR000524">
    <property type="entry name" value="Tscrpt_reg_HTH_GntR"/>
</dbReference>
<evidence type="ECO:0000256" key="3">
    <source>
        <dbReference type="ARBA" id="ARBA00023163"/>
    </source>
</evidence>
<dbReference type="PANTHER" id="PTHR38445:SF7">
    <property type="entry name" value="GNTR-FAMILY TRANSCRIPTIONAL REGULATOR"/>
    <property type="match status" value="1"/>
</dbReference>
<gene>
    <name evidence="6" type="ORF">H8K33_19560</name>
</gene>
<dbReference type="InterPro" id="IPR036390">
    <property type="entry name" value="WH_DNA-bd_sf"/>
</dbReference>
<dbReference type="PROSITE" id="PS50949">
    <property type="entry name" value="HTH_GNTR"/>
    <property type="match status" value="1"/>
</dbReference>
<keyword evidence="7" id="KW-1185">Reference proteome</keyword>
<accession>A0ABR6XXM9</accession>
<dbReference type="Pfam" id="PF00392">
    <property type="entry name" value="GntR"/>
    <property type="match status" value="1"/>
</dbReference>
<evidence type="ECO:0000256" key="2">
    <source>
        <dbReference type="ARBA" id="ARBA00023125"/>
    </source>
</evidence>
<dbReference type="Gene3D" id="1.10.10.10">
    <property type="entry name" value="Winged helix-like DNA-binding domain superfamily/Winged helix DNA-binding domain"/>
    <property type="match status" value="1"/>
</dbReference>
<dbReference type="SMART" id="SM00345">
    <property type="entry name" value="HTH_GNTR"/>
    <property type="match status" value="1"/>
</dbReference>